<dbReference type="Proteomes" id="UP001219934">
    <property type="component" value="Unassembled WGS sequence"/>
</dbReference>
<keyword evidence="2" id="KW-1185">Reference proteome</keyword>
<sequence>MLQFTGDTDSAELSWDASVFATRYNVYNLSGEDRVELCSTTGLSCQLTNFDPDATGVTARNEEGESILNQNITGPAVARRRRDLQDSARYASLDQRSKIPKVLNVKVSGLSLYVNWTSNDGCNRVQSCDRGATERPAGQSAT</sequence>
<organism evidence="1 2">
    <name type="scientific">Pogonophryne albipinna</name>
    <dbReference type="NCBI Taxonomy" id="1090488"/>
    <lineage>
        <taxon>Eukaryota</taxon>
        <taxon>Metazoa</taxon>
        <taxon>Chordata</taxon>
        <taxon>Craniata</taxon>
        <taxon>Vertebrata</taxon>
        <taxon>Euteleostomi</taxon>
        <taxon>Actinopterygii</taxon>
        <taxon>Neopterygii</taxon>
        <taxon>Teleostei</taxon>
        <taxon>Neoteleostei</taxon>
        <taxon>Acanthomorphata</taxon>
        <taxon>Eupercaria</taxon>
        <taxon>Perciformes</taxon>
        <taxon>Notothenioidei</taxon>
        <taxon>Pogonophryne</taxon>
    </lineage>
</organism>
<evidence type="ECO:0000313" key="2">
    <source>
        <dbReference type="Proteomes" id="UP001219934"/>
    </source>
</evidence>
<evidence type="ECO:0000313" key="1">
    <source>
        <dbReference type="EMBL" id="KAJ4943724.1"/>
    </source>
</evidence>
<gene>
    <name evidence="1" type="ORF">JOQ06_006222</name>
</gene>
<name>A0AAD6BGV8_9TELE</name>
<accession>A0AAD6BGV8</accession>
<dbReference type="EMBL" id="JAPTMU010000005">
    <property type="protein sequence ID" value="KAJ4943724.1"/>
    <property type="molecule type" value="Genomic_DNA"/>
</dbReference>
<reference evidence="1" key="1">
    <citation type="submission" date="2022-11" db="EMBL/GenBank/DDBJ databases">
        <title>Chromosome-level genome of Pogonophryne albipinna.</title>
        <authorList>
            <person name="Jo E."/>
        </authorList>
    </citation>
    <scope>NUCLEOTIDE SEQUENCE</scope>
    <source>
        <strain evidence="1">SGF0006</strain>
        <tissue evidence="1">Muscle</tissue>
    </source>
</reference>
<protein>
    <submittedName>
        <fullName evidence="1">Uncharacterized protein</fullName>
    </submittedName>
</protein>
<dbReference type="AlphaFoldDB" id="A0AAD6BGV8"/>
<proteinExistence type="predicted"/>
<comment type="caution">
    <text evidence="1">The sequence shown here is derived from an EMBL/GenBank/DDBJ whole genome shotgun (WGS) entry which is preliminary data.</text>
</comment>